<dbReference type="Proteomes" id="UP000616151">
    <property type="component" value="Unassembled WGS sequence"/>
</dbReference>
<evidence type="ECO:0000313" key="1">
    <source>
        <dbReference type="EMBL" id="MBK1867707.1"/>
    </source>
</evidence>
<evidence type="ECO:0000313" key="2">
    <source>
        <dbReference type="Proteomes" id="UP000616151"/>
    </source>
</evidence>
<gene>
    <name evidence="1" type="ORF">JHL16_15215</name>
</gene>
<protein>
    <submittedName>
        <fullName evidence="1">Malonyl-CoA decarboxylase</fullName>
    </submittedName>
</protein>
<reference evidence="1" key="1">
    <citation type="submission" date="2021-01" db="EMBL/GenBank/DDBJ databases">
        <authorList>
            <person name="Sun Q."/>
        </authorList>
    </citation>
    <scope>NUCLEOTIDE SEQUENCE</scope>
    <source>
        <strain evidence="1">YIM B02566</strain>
    </source>
</reference>
<keyword evidence="2" id="KW-1185">Reference proteome</keyword>
<accession>A0ACC5R551</accession>
<name>A0ACC5R551_9HYPH</name>
<proteinExistence type="predicted"/>
<comment type="caution">
    <text evidence="1">The sequence shown here is derived from an EMBL/GenBank/DDBJ whole genome shotgun (WGS) entry which is preliminary data.</text>
</comment>
<dbReference type="EMBL" id="JAENHL010000007">
    <property type="protein sequence ID" value="MBK1867707.1"/>
    <property type="molecule type" value="Genomic_DNA"/>
</dbReference>
<sequence>MNAINPENAFWSDLFARIAERGRQWLGRPLPAGASAESRIGELASSLISTKGEASGVALARALVAQWKSMDKPARRAWFEMLAQDFGPDAEKLTDAVGQWQAQPTPAAAQKLHAAAEPLRQELLRRINLAPGGTAALVEMRQELLTHLRDTPALEAVEADFVHLLTSWFNRGFLLLRPIDWASPANVLEKIIHYEAVHEIKDWNDLRRRLAPRDRRCFAFFHPQMPDEPLIFVEVALTSGIPGNIGELLSEERTALELPSTDTAVFYSISNTQVGLKGVSFGNFLIKQVVEELLREMPWLKTFVTLSPVPGFASWLKTARQDDSPLLAALPDNERLAGLDQSGWQENAEDREALAPVLRQAAATYLLQAKGANRRPLDPVARFHLGNGARLERIHASADLSAKGLRQSHGVMVNYLYDLGAIEKNHEDYADSGEVAHSSAIRKILAGDLSANMLTRNVQSLLGSEKPRKKEAKIS</sequence>
<organism evidence="1 2">
    <name type="scientific">Taklimakanibacter albus</name>
    <dbReference type="NCBI Taxonomy" id="2800327"/>
    <lineage>
        <taxon>Bacteria</taxon>
        <taxon>Pseudomonadati</taxon>
        <taxon>Pseudomonadota</taxon>
        <taxon>Alphaproteobacteria</taxon>
        <taxon>Hyphomicrobiales</taxon>
        <taxon>Aestuariivirgaceae</taxon>
        <taxon>Taklimakanibacter</taxon>
    </lineage>
</organism>